<accession>A0A423XG50</accession>
<name>A0A423XG50_9PEZI</name>
<keyword evidence="4" id="KW-1185">Reference proteome</keyword>
<keyword evidence="2" id="KW-0732">Signal</keyword>
<evidence type="ECO:0000313" key="3">
    <source>
        <dbReference type="EMBL" id="ROW15209.1"/>
    </source>
</evidence>
<proteinExistence type="predicted"/>
<evidence type="ECO:0000256" key="1">
    <source>
        <dbReference type="SAM" id="Phobius"/>
    </source>
</evidence>
<feature type="transmembrane region" description="Helical" evidence="1">
    <location>
        <begin position="90"/>
        <end position="107"/>
    </location>
</feature>
<dbReference type="AlphaFoldDB" id="A0A423XG50"/>
<comment type="caution">
    <text evidence="3">The sequence shown here is derived from an EMBL/GenBank/DDBJ whole genome shotgun (WGS) entry which is preliminary data.</text>
</comment>
<feature type="signal peptide" evidence="2">
    <location>
        <begin position="1"/>
        <end position="20"/>
    </location>
</feature>
<feature type="transmembrane region" description="Helical" evidence="1">
    <location>
        <begin position="169"/>
        <end position="188"/>
    </location>
</feature>
<feature type="transmembrane region" description="Helical" evidence="1">
    <location>
        <begin position="357"/>
        <end position="379"/>
    </location>
</feature>
<dbReference type="OrthoDB" id="9993796at2759"/>
<dbReference type="InParanoid" id="A0A423XG50"/>
<evidence type="ECO:0000313" key="4">
    <source>
        <dbReference type="Proteomes" id="UP000285146"/>
    </source>
</evidence>
<keyword evidence="1" id="KW-0812">Transmembrane</keyword>
<dbReference type="Proteomes" id="UP000285146">
    <property type="component" value="Unassembled WGS sequence"/>
</dbReference>
<evidence type="ECO:0000256" key="2">
    <source>
        <dbReference type="SAM" id="SignalP"/>
    </source>
</evidence>
<gene>
    <name evidence="3" type="ORF">VPNG_03050</name>
</gene>
<keyword evidence="1" id="KW-1133">Transmembrane helix</keyword>
<protein>
    <submittedName>
        <fullName evidence="3">Uncharacterized protein</fullName>
    </submittedName>
</protein>
<dbReference type="EMBL" id="LKEB01000010">
    <property type="protein sequence ID" value="ROW15209.1"/>
    <property type="molecule type" value="Genomic_DNA"/>
</dbReference>
<dbReference type="STRING" id="1230097.A0A423XG50"/>
<feature type="transmembrane region" description="Helical" evidence="1">
    <location>
        <begin position="241"/>
        <end position="266"/>
    </location>
</feature>
<sequence length="396" mass="43042">MSRLATIGLLAACSAFGAYSTIGTGIKNGLFDSIGRSAGRKVVDKYFPSGPAPYKTTYTGIEAIDNPLVIIIAFFTYIIDGPRTWDVVLVYWYLMAQFCAGWTLLSLEGLRKANKGRVVSWTGTMGCILQNISYTITVPIYLLTHLLTSPIGSIRVNTEMISVATSDSAILPISTTLSFVIPAIIMYLPAPTFVSASTHYTWQAIWQIFPITQSVYHVILKSILPGPSSSSKSIRAHLVGVYRYILFLCFVPQVLLLTVAVIPASIVPEVLRPVFEQVDLVSAFVPYWPWNSPITKELAGAAAGVDSTSVVTADGKAELIKLFLQWDVYCGGVAILAWAVFNYCAFKSPEKSMFASVWAKVVSWTLVGGPVGAAAMLLLERDQAALEGIRATKKTQ</sequence>
<feature type="transmembrane region" description="Helical" evidence="1">
    <location>
        <begin position="326"/>
        <end position="345"/>
    </location>
</feature>
<keyword evidence="1" id="KW-0472">Membrane</keyword>
<organism evidence="3 4">
    <name type="scientific">Cytospora leucostoma</name>
    <dbReference type="NCBI Taxonomy" id="1230097"/>
    <lineage>
        <taxon>Eukaryota</taxon>
        <taxon>Fungi</taxon>
        <taxon>Dikarya</taxon>
        <taxon>Ascomycota</taxon>
        <taxon>Pezizomycotina</taxon>
        <taxon>Sordariomycetes</taxon>
        <taxon>Sordariomycetidae</taxon>
        <taxon>Diaporthales</taxon>
        <taxon>Cytosporaceae</taxon>
        <taxon>Cytospora</taxon>
    </lineage>
</organism>
<reference evidence="3 4" key="1">
    <citation type="submission" date="2015-09" db="EMBL/GenBank/DDBJ databases">
        <title>Host preference determinants of Valsa canker pathogens revealed by comparative genomics.</title>
        <authorList>
            <person name="Yin Z."/>
            <person name="Huang L."/>
        </authorList>
    </citation>
    <scope>NUCLEOTIDE SEQUENCE [LARGE SCALE GENOMIC DNA]</scope>
    <source>
        <strain evidence="3 4">SXYLt</strain>
    </source>
</reference>
<feature type="chain" id="PRO_5019219014" evidence="2">
    <location>
        <begin position="21"/>
        <end position="396"/>
    </location>
</feature>